<keyword evidence="2" id="KW-1185">Reference proteome</keyword>
<dbReference type="AlphaFoldDB" id="A0A6P1YHG2"/>
<dbReference type="Proteomes" id="UP000464751">
    <property type="component" value="Chromosome"/>
</dbReference>
<dbReference type="RefSeq" id="WP_163073824.1">
    <property type="nucleotide sequence ID" value="NZ_CP048630.1"/>
</dbReference>
<dbReference type="KEGG" id="apra:G3A50_02710"/>
<dbReference type="EMBL" id="CP048630">
    <property type="protein sequence ID" value="QIB32737.1"/>
    <property type="molecule type" value="Genomic_DNA"/>
</dbReference>
<evidence type="ECO:0000313" key="1">
    <source>
        <dbReference type="EMBL" id="QIB32737.1"/>
    </source>
</evidence>
<name>A0A6P1YHG2_9HYPH</name>
<sequence length="252" mass="26949">MLQACLNGSRMRDFHPHTPLKVTDLAADAAAVIAAGANELHIHPRDTDGAETLDPDVVAATLEAIRARAPGTPIGLSTHSRIAAGAERLDAMARWTVLPDYVSVNLIEPEAPEIIRLAFSRGIGVEAGLWSADDAERFVALPEARQVLRILIEINEQDEAEGLEAAVAIRKVLARASLDVPILQHGLDATMWPLYQDALMRGLDSRIGLEDGKFLPSGEEARDNAALIKAAFVMARVPPNLAPEATPSIGGQ</sequence>
<dbReference type="InterPro" id="IPR013785">
    <property type="entry name" value="Aldolase_TIM"/>
</dbReference>
<dbReference type="GO" id="GO:0043720">
    <property type="term" value="F:3-keto-5-aminohexanoate cleavage activity"/>
    <property type="evidence" value="ECO:0007669"/>
    <property type="project" value="InterPro"/>
</dbReference>
<accession>A0A6P1YHG2</accession>
<protein>
    <recommendedName>
        <fullName evidence="3">3-keto-5-aminohexanoate cleavage protein</fullName>
    </recommendedName>
</protein>
<dbReference type="InterPro" id="IPR008567">
    <property type="entry name" value="BKACE"/>
</dbReference>
<proteinExistence type="predicted"/>
<dbReference type="Pfam" id="PF05853">
    <property type="entry name" value="BKACE"/>
    <property type="match status" value="2"/>
</dbReference>
<organism evidence="1 2">
    <name type="scientific">Ancylobacter pratisalsi</name>
    <dbReference type="NCBI Taxonomy" id="1745854"/>
    <lineage>
        <taxon>Bacteria</taxon>
        <taxon>Pseudomonadati</taxon>
        <taxon>Pseudomonadota</taxon>
        <taxon>Alphaproteobacteria</taxon>
        <taxon>Hyphomicrobiales</taxon>
        <taxon>Xanthobacteraceae</taxon>
        <taxon>Ancylobacter</taxon>
    </lineage>
</organism>
<dbReference type="Gene3D" id="3.20.20.70">
    <property type="entry name" value="Aldolase class I"/>
    <property type="match status" value="1"/>
</dbReference>
<evidence type="ECO:0008006" key="3">
    <source>
        <dbReference type="Google" id="ProtNLM"/>
    </source>
</evidence>
<dbReference type="PANTHER" id="PTHR37418:SF1">
    <property type="entry name" value="3-KETO-5-AMINOHEXANOATE CLEAVAGE PROTEIN"/>
    <property type="match status" value="1"/>
</dbReference>
<gene>
    <name evidence="1" type="ORF">G3A50_02710</name>
</gene>
<evidence type="ECO:0000313" key="2">
    <source>
        <dbReference type="Proteomes" id="UP000464751"/>
    </source>
</evidence>
<reference evidence="1 2" key="1">
    <citation type="submission" date="2020-02" db="EMBL/GenBank/DDBJ databases">
        <authorList>
            <person name="Li G."/>
        </authorList>
    </citation>
    <scope>NUCLEOTIDE SEQUENCE [LARGE SCALE GENOMIC DNA]</scope>
    <source>
        <strain evidence="1 2">DSM 102029</strain>
    </source>
</reference>
<dbReference type="PANTHER" id="PTHR37418">
    <property type="entry name" value="3-KETO-5-AMINOHEXANOATE CLEAVAGE ENZYME-RELATED"/>
    <property type="match status" value="1"/>
</dbReference>